<keyword evidence="5" id="KW-0597">Phosphoprotein</keyword>
<feature type="compositionally biased region" description="Polar residues" evidence="11">
    <location>
        <begin position="155"/>
        <end position="166"/>
    </location>
</feature>
<dbReference type="PROSITE" id="PS51307">
    <property type="entry name" value="ASD2"/>
    <property type="match status" value="1"/>
</dbReference>
<dbReference type="Pfam" id="PF00595">
    <property type="entry name" value="PDZ"/>
    <property type="match status" value="1"/>
</dbReference>
<dbReference type="Pfam" id="PF08687">
    <property type="entry name" value="ASD2"/>
    <property type="match status" value="1"/>
</dbReference>
<feature type="region of interest" description="Disordered" evidence="11">
    <location>
        <begin position="1645"/>
        <end position="1708"/>
    </location>
</feature>
<evidence type="ECO:0000256" key="9">
    <source>
        <dbReference type="PROSITE-ProRule" id="PRU00637"/>
    </source>
</evidence>
<dbReference type="InterPro" id="IPR001478">
    <property type="entry name" value="PDZ"/>
</dbReference>
<feature type="region of interest" description="Disordered" evidence="11">
    <location>
        <begin position="1282"/>
        <end position="1368"/>
    </location>
</feature>
<feature type="compositionally biased region" description="Acidic residues" evidence="11">
    <location>
        <begin position="1665"/>
        <end position="1676"/>
    </location>
</feature>
<dbReference type="KEGG" id="loc:102692387"/>
<reference evidence="16" key="1">
    <citation type="submission" date="2011-12" db="EMBL/GenBank/DDBJ databases">
        <title>The Draft Genome of Lepisosteus oculatus.</title>
        <authorList>
            <consortium name="The Broad Institute Genome Assembly &amp; Analysis Group"/>
            <consortium name="Computational R&amp;D Group"/>
            <consortium name="and Sequencing Platform"/>
            <person name="Di Palma F."/>
            <person name="Alfoldi J."/>
            <person name="Johnson J."/>
            <person name="Berlin A."/>
            <person name="Gnerre S."/>
            <person name="Jaffe D."/>
            <person name="MacCallum I."/>
            <person name="Young S."/>
            <person name="Walker B.J."/>
            <person name="Lander E.S."/>
            <person name="Lindblad-Toh K."/>
        </authorList>
    </citation>
    <scope>NUCLEOTIDE SEQUENCE [LARGE SCALE GENOMIC DNA]</scope>
</reference>
<evidence type="ECO:0000259" key="14">
    <source>
        <dbReference type="PROSITE" id="PS51307"/>
    </source>
</evidence>
<dbReference type="HOGENOM" id="CLU_002434_1_0_1"/>
<feature type="compositionally biased region" description="Polar residues" evidence="11">
    <location>
        <begin position="391"/>
        <end position="407"/>
    </location>
</feature>
<evidence type="ECO:0000256" key="7">
    <source>
        <dbReference type="ARBA" id="ARBA00023203"/>
    </source>
</evidence>
<name>W5M858_LEPOC</name>
<dbReference type="Gene3D" id="6.10.250.3120">
    <property type="match status" value="1"/>
</dbReference>
<dbReference type="FunFam" id="2.30.42.10:FF:000100">
    <property type="entry name" value="Shroom family member 2"/>
    <property type="match status" value="1"/>
</dbReference>
<reference evidence="15" key="3">
    <citation type="submission" date="2025-09" db="UniProtKB">
        <authorList>
            <consortium name="Ensembl"/>
        </authorList>
    </citation>
    <scope>IDENTIFICATION</scope>
</reference>
<evidence type="ECO:0000256" key="8">
    <source>
        <dbReference type="ARBA" id="ARBA00023212"/>
    </source>
</evidence>
<feature type="region of interest" description="Disordered" evidence="11">
    <location>
        <begin position="915"/>
        <end position="1033"/>
    </location>
</feature>
<dbReference type="CTD" id="57619"/>
<evidence type="ECO:0000313" key="15">
    <source>
        <dbReference type="Ensembl" id="ENSLOCP00000004566.1"/>
    </source>
</evidence>
<dbReference type="EMBL" id="AHAT01012536">
    <property type="status" value="NOT_ANNOTATED_CDS"/>
    <property type="molecule type" value="Genomic_DNA"/>
</dbReference>
<dbReference type="Pfam" id="PF08688">
    <property type="entry name" value="ASD1"/>
    <property type="match status" value="1"/>
</dbReference>
<keyword evidence="16" id="KW-1185">Reference proteome</keyword>
<keyword evidence="10" id="KW-0175">Coiled coil</keyword>
<evidence type="ECO:0000256" key="1">
    <source>
        <dbReference type="ARBA" id="ARBA00004245"/>
    </source>
</evidence>
<keyword evidence="8" id="KW-0206">Cytoskeleton</keyword>
<dbReference type="EMBL" id="AHAT01012535">
    <property type="status" value="NOT_ANNOTATED_CDS"/>
    <property type="molecule type" value="Genomic_DNA"/>
</dbReference>
<feature type="compositionally biased region" description="Basic and acidic residues" evidence="11">
    <location>
        <begin position="131"/>
        <end position="150"/>
    </location>
</feature>
<evidence type="ECO:0000313" key="16">
    <source>
        <dbReference type="Proteomes" id="UP000018468"/>
    </source>
</evidence>
<dbReference type="STRING" id="7918.ENSLOCP00000004566"/>
<dbReference type="EMBL" id="AHAT01012540">
    <property type="status" value="NOT_ANNOTATED_CDS"/>
    <property type="molecule type" value="Genomic_DNA"/>
</dbReference>
<comment type="subcellular location">
    <subcellularLocation>
        <location evidence="1">Cytoplasm</location>
        <location evidence="1">Cytoskeleton</location>
    </subcellularLocation>
</comment>
<dbReference type="OMA" id="PFCKERS"/>
<dbReference type="EMBL" id="AHAT01012538">
    <property type="status" value="NOT_ANNOTATED_CDS"/>
    <property type="molecule type" value="Genomic_DNA"/>
</dbReference>
<dbReference type="EMBL" id="AHAT01012539">
    <property type="status" value="NOT_ANNOTATED_CDS"/>
    <property type="molecule type" value="Genomic_DNA"/>
</dbReference>
<dbReference type="InterPro" id="IPR014800">
    <property type="entry name" value="ASD1_dom"/>
</dbReference>
<feature type="region of interest" description="Disordered" evidence="11">
    <location>
        <begin position="1407"/>
        <end position="1426"/>
    </location>
</feature>
<feature type="compositionally biased region" description="Low complexity" evidence="11">
    <location>
        <begin position="1072"/>
        <end position="1087"/>
    </location>
</feature>
<dbReference type="GO" id="GO:0051015">
    <property type="term" value="F:actin filament binding"/>
    <property type="evidence" value="ECO:0000318"/>
    <property type="project" value="GO_Central"/>
</dbReference>
<evidence type="ECO:0000259" key="12">
    <source>
        <dbReference type="PROSITE" id="PS50106"/>
    </source>
</evidence>
<dbReference type="InterPro" id="IPR027685">
    <property type="entry name" value="Shroom_fam"/>
</dbReference>
<feature type="region of interest" description="Disordered" evidence="11">
    <location>
        <begin position="121"/>
        <end position="167"/>
    </location>
</feature>
<feature type="compositionally biased region" description="Polar residues" evidence="11">
    <location>
        <begin position="1382"/>
        <end position="1401"/>
    </location>
</feature>
<feature type="region of interest" description="Disordered" evidence="11">
    <location>
        <begin position="1476"/>
        <end position="1604"/>
    </location>
</feature>
<dbReference type="Ensembl" id="ENSLOCT00000004574.1">
    <property type="protein sequence ID" value="ENSLOCP00000004566.1"/>
    <property type="gene ID" value="ENSLOCG00000003809.1"/>
</dbReference>
<dbReference type="GO" id="GO:0016324">
    <property type="term" value="C:apical plasma membrane"/>
    <property type="evidence" value="ECO:0000318"/>
    <property type="project" value="GO_Central"/>
</dbReference>
<keyword evidence="7 9" id="KW-0009">Actin-binding</keyword>
<feature type="compositionally biased region" description="Polar residues" evidence="11">
    <location>
        <begin position="1165"/>
        <end position="1174"/>
    </location>
</feature>
<dbReference type="InParanoid" id="W5M858"/>
<comment type="similarity">
    <text evidence="2">Belongs to the shroom family.</text>
</comment>
<feature type="compositionally biased region" description="Polar residues" evidence="11">
    <location>
        <begin position="915"/>
        <end position="925"/>
    </location>
</feature>
<dbReference type="SUPFAM" id="SSF50156">
    <property type="entry name" value="PDZ domain-like"/>
    <property type="match status" value="1"/>
</dbReference>
<feature type="region of interest" description="Disordered" evidence="11">
    <location>
        <begin position="1131"/>
        <end position="1221"/>
    </location>
</feature>
<dbReference type="GO" id="GO:0043296">
    <property type="term" value="C:apical junction complex"/>
    <property type="evidence" value="ECO:0000318"/>
    <property type="project" value="GO_Central"/>
</dbReference>
<evidence type="ECO:0000256" key="4">
    <source>
        <dbReference type="ARBA" id="ARBA00022490"/>
    </source>
</evidence>
<dbReference type="GeneTree" id="ENSGT00940000157778"/>
<dbReference type="InterPro" id="IPR014799">
    <property type="entry name" value="ASD2_dom"/>
</dbReference>
<feature type="compositionally biased region" description="Basic and acidic residues" evidence="11">
    <location>
        <begin position="968"/>
        <end position="984"/>
    </location>
</feature>
<dbReference type="Bgee" id="ENSLOCG00000003809">
    <property type="expression patterns" value="Expressed in heart and 9 other cell types or tissues"/>
</dbReference>
<feature type="compositionally biased region" description="Polar residues" evidence="11">
    <location>
        <begin position="754"/>
        <end position="775"/>
    </location>
</feature>
<feature type="region of interest" description="Disordered" evidence="11">
    <location>
        <begin position="695"/>
        <end position="775"/>
    </location>
</feature>
<dbReference type="EMBL" id="AHAT01012537">
    <property type="status" value="NOT_ANNOTATED_CDS"/>
    <property type="molecule type" value="Genomic_DNA"/>
</dbReference>
<evidence type="ECO:0000256" key="11">
    <source>
        <dbReference type="SAM" id="MobiDB-lite"/>
    </source>
</evidence>
<feature type="coiled-coil region" evidence="10">
    <location>
        <begin position="1856"/>
        <end position="1883"/>
    </location>
</feature>
<feature type="domain" description="ASD2" evidence="14">
    <location>
        <begin position="1607"/>
        <end position="1885"/>
    </location>
</feature>
<protein>
    <submittedName>
        <fullName evidence="15">Shroom family member 3</fullName>
    </submittedName>
</protein>
<sequence length="1904" mass="210531">MENNFHGSSAVTQKGRFIYVEACLQGGAPWGFTLKGGLEHGETLVISKVEEGGKASNLQHRLQPGDQVVNINDVELSGSRQEAVSLVKGSYKTLRLTVRREGCGDDHACGPAALSTPSLPLDHAQCQDSQPAREEGVKLRVRSRRSEPASRPHSWHSTKLAESQQDPGMMQISRGTVGTPWHQTYHSSSSTTDLSGYEHGFLRKSPDQYSSRGSMESLDHSHPVYSSCHQLTASKSSNSIDHLHSKRDSAYSSFSTSSSIPEYPAPAFSKERSYSMENMHSQRGPEGMRQADIRYVRTVYDPQQGISEEHEVSSSALARSNEARIQAEARGGGIVRSMSNENHASSRHSVGPVWGQTQNRIPDESAGVTGPPAPPIRSDSYVAIKNHDRPNSWSSLEQARSSRTLQKGSWPHPGISGKSSFSAEGQLHTVVEKSPESSPTTKPKQNIPQATQPGKLMLPTGIYPVPQMEPHFAQAPTSCPSSRSLLYPVLAKETRCSSLSNHSTSAILEGAAKENGYQSNASTLSDQSPGFQQPKLFLHQKDKMHEEPETKCSHYKPHFKPGADVYVSQAERQEHGCVHTPQSAEEDRRDLPTVNQQAEERLRYPQGNEIPDEHKWKREPEQTQAVEGGRQHRASSLQNDQEHDFFPKGQAGFECGQMSYGSCRDLRIPYEAKTEMVSNQGSDLRDRPTIRHHSETGVWQQQTQPPWHENASAEVPRPRSPNSSRSKSDIATKRLSVLEKVNQIEQRKQNQQQPHSTNSHHGLTWSSRPSRGKNSFSSIEDIRHRLKISEGPCAKGLSQGKMQGNGLDGKHEGGLEDSMQQKYREQHFQSKPENKALLLQRSKSTFQLTSEENSKEFHWKDGLQDILGTFQDTSFNRAYRDSIKDAQSKVLRSTSFRRKDLSVNSPHLNRHLSVEQVTSNKTSTKPGGVSPHTPRERHVVTPEEVPPALPSTPAVGPSFPRICGRKRLTAEQKKRSYSEPEKINELGVSDASQKKGPQTFLFPETSVADRRKMFEPEGKSRSVRSPGVSRPELKHLQQTALAEYVERKTAHKWSGKNRPHSSYLQPYNFDSQSLSSASSLSSLQEQSNQWGPSADSHPRTKRVSSTLPPGLQGSRYLSGSLSRQFSYDISCSSHAQPDRNPEFCSSERELNKLSKGESLRRRSKSQYAPHQQQPEVAFERGSTARSSGKSASAEDLLEHSEKRPVPHHIRSRSSPSVETRDRDFVTGVNQPFGILSKQHLASAGNEIRQEEKTLTLRNDRYMANQVTPSSSSALLWREKPSHVDRQTPCSTSGAAPLGCATRRDSRGSTSSSWDALESLGHVTSSPPLWGSSPSLPMGLGGRFQGRAPEPEPSFIRQSSLDTNSSEETLKDVQMEACGPQTTVAPKTTSFRKAEQVPSSPQRLVRRSPIAGEVNSSSSETETPFSSLAHPLPSLRISESNLQFSPTSGFLHGDDEVFLQEPLCEPSSPALPFQQPVRETEITEDFPYPPPVIAEEQGTLATLSPTALPHPDRTESPDGKDFPGVTERKLSSSSTPNCPSDSTSKVSTTSPDAAISICEEGPRPPADIGNESGGLVADEDLCSSDEDLETDSPLLGKQEKSPEELRSELLAKEIVSKDKSLAHILDTSTMKTTMDLMEDIFPTGSLMQQQAHSQRTGRMVWRSSAEGDEREEEEPAAGEERSAGPSSELSRRLETDLDELDPDGTTDVNQKKVELMGLITQHLEALRGAKETLAAEQKRISGLGSTMEALVQDRCKPNECDKYRMFIGDLDKVVNLLLSLSGRLARVENALSAVGRQASAEEREALQQKRKALRSQHEDARELKENLDRRERVVLDILGGYLSPRQLRGYQRFVRTKSALLIKQRELDDEIRLAEEQLQCLMDSLPAPCAPRAAAPCLPTTVTSL</sequence>
<dbReference type="Gene3D" id="2.30.42.10">
    <property type="match status" value="1"/>
</dbReference>
<evidence type="ECO:0000256" key="2">
    <source>
        <dbReference type="ARBA" id="ARBA00006469"/>
    </source>
</evidence>
<dbReference type="PROSITE" id="PS51306">
    <property type="entry name" value="ASD1"/>
    <property type="match status" value="1"/>
</dbReference>
<dbReference type="eggNOG" id="ENOG502QUU2">
    <property type="taxonomic scope" value="Eukaryota"/>
</dbReference>
<dbReference type="PANTHER" id="PTHR15012">
    <property type="entry name" value="APICAL PROTEIN/SHROOM-RELATED"/>
    <property type="match status" value="1"/>
</dbReference>
<feature type="compositionally biased region" description="Low complexity" evidence="11">
    <location>
        <begin position="1324"/>
        <end position="1337"/>
    </location>
</feature>
<keyword evidence="6" id="KW-0493">Microtubule</keyword>
<dbReference type="OrthoDB" id="10063560at2759"/>
<feature type="compositionally biased region" description="Polar residues" evidence="11">
    <location>
        <begin position="1355"/>
        <end position="1366"/>
    </location>
</feature>
<dbReference type="GeneID" id="102692387"/>
<feature type="domain" description="ASD1" evidence="13">
    <location>
        <begin position="883"/>
        <end position="987"/>
    </location>
</feature>
<feature type="region of interest" description="Disordered" evidence="11">
    <location>
        <begin position="1382"/>
        <end position="1402"/>
    </location>
</feature>
<accession>W5M858</accession>
<feature type="domain" description="PDZ" evidence="12">
    <location>
        <begin position="17"/>
        <end position="102"/>
    </location>
</feature>
<feature type="compositionally biased region" description="Low complexity" evidence="11">
    <location>
        <begin position="1415"/>
        <end position="1426"/>
    </location>
</feature>
<feature type="compositionally biased region" description="Low complexity" evidence="11">
    <location>
        <begin position="1530"/>
        <end position="1543"/>
    </location>
</feature>
<dbReference type="GO" id="GO:0005912">
    <property type="term" value="C:adherens junction"/>
    <property type="evidence" value="ECO:0000318"/>
    <property type="project" value="GO_Central"/>
</dbReference>
<evidence type="ECO:0000256" key="3">
    <source>
        <dbReference type="ARBA" id="ARBA00022473"/>
    </source>
</evidence>
<dbReference type="GO" id="GO:0005874">
    <property type="term" value="C:microtubule"/>
    <property type="evidence" value="ECO:0007669"/>
    <property type="project" value="UniProtKB-KW"/>
</dbReference>
<evidence type="ECO:0000256" key="6">
    <source>
        <dbReference type="ARBA" id="ARBA00022701"/>
    </source>
</evidence>
<feature type="compositionally biased region" description="Polar residues" evidence="11">
    <location>
        <begin position="436"/>
        <end position="452"/>
    </location>
</feature>
<feature type="compositionally biased region" description="Polar residues" evidence="11">
    <location>
        <begin position="1645"/>
        <end position="1655"/>
    </location>
</feature>
<feature type="region of interest" description="Disordered" evidence="11">
    <location>
        <begin position="1072"/>
        <end position="1117"/>
    </location>
</feature>
<dbReference type="GO" id="GO:0030864">
    <property type="term" value="C:cortical actin cytoskeleton"/>
    <property type="evidence" value="ECO:0000318"/>
    <property type="project" value="GO_Central"/>
</dbReference>
<dbReference type="CDD" id="cd06750">
    <property type="entry name" value="PDZ_shroom2_3_4-like"/>
    <property type="match status" value="1"/>
</dbReference>
<dbReference type="PANTHER" id="PTHR15012:SF33">
    <property type="entry name" value="PROTEIN SHROOM3"/>
    <property type="match status" value="1"/>
</dbReference>
<dbReference type="InterPro" id="IPR036034">
    <property type="entry name" value="PDZ_sf"/>
</dbReference>
<evidence type="ECO:0000259" key="13">
    <source>
        <dbReference type="PROSITE" id="PS51306"/>
    </source>
</evidence>
<proteinExistence type="inferred from homology"/>
<feature type="compositionally biased region" description="Basic and acidic residues" evidence="11">
    <location>
        <begin position="1007"/>
        <end position="1020"/>
    </location>
</feature>
<dbReference type="SMART" id="SM00228">
    <property type="entry name" value="PDZ"/>
    <property type="match status" value="1"/>
</dbReference>
<dbReference type="GO" id="GO:0007015">
    <property type="term" value="P:actin filament organization"/>
    <property type="evidence" value="ECO:0000318"/>
    <property type="project" value="GO_Central"/>
</dbReference>
<evidence type="ECO:0000256" key="10">
    <source>
        <dbReference type="SAM" id="Coils"/>
    </source>
</evidence>
<feature type="compositionally biased region" description="Acidic residues" evidence="11">
    <location>
        <begin position="1576"/>
        <end position="1589"/>
    </location>
</feature>
<dbReference type="Proteomes" id="UP000018468">
    <property type="component" value="Linkage group LG2"/>
</dbReference>
<dbReference type="PROSITE" id="PS50106">
    <property type="entry name" value="PDZ"/>
    <property type="match status" value="1"/>
</dbReference>
<keyword evidence="3" id="KW-0217">Developmental protein</keyword>
<feature type="region of interest" description="Disordered" evidence="11">
    <location>
        <begin position="792"/>
        <end position="814"/>
    </location>
</feature>
<feature type="region of interest" description="Disordered" evidence="11">
    <location>
        <begin position="337"/>
        <end position="455"/>
    </location>
</feature>
<organism evidence="15 16">
    <name type="scientific">Lepisosteus oculatus</name>
    <name type="common">Spotted gar</name>
    <dbReference type="NCBI Taxonomy" id="7918"/>
    <lineage>
        <taxon>Eukaryota</taxon>
        <taxon>Metazoa</taxon>
        <taxon>Chordata</taxon>
        <taxon>Craniata</taxon>
        <taxon>Vertebrata</taxon>
        <taxon>Euteleostomi</taxon>
        <taxon>Actinopterygii</taxon>
        <taxon>Neopterygii</taxon>
        <taxon>Holostei</taxon>
        <taxon>Semionotiformes</taxon>
        <taxon>Lepisosteidae</taxon>
        <taxon>Lepisosteus</taxon>
    </lineage>
</organism>
<feature type="coiled-coil region" evidence="10">
    <location>
        <begin position="1783"/>
        <end position="1832"/>
    </location>
</feature>
<reference evidence="15" key="2">
    <citation type="submission" date="2025-08" db="UniProtKB">
        <authorList>
            <consortium name="Ensembl"/>
        </authorList>
    </citation>
    <scope>IDENTIFICATION</scope>
</reference>
<feature type="compositionally biased region" description="Basic and acidic residues" evidence="11">
    <location>
        <begin position="1509"/>
        <end position="1529"/>
    </location>
</feature>
<keyword evidence="4" id="KW-0963">Cytoplasm</keyword>
<evidence type="ECO:0000256" key="5">
    <source>
        <dbReference type="ARBA" id="ARBA00022553"/>
    </source>
</evidence>
<feature type="compositionally biased region" description="Basic and acidic residues" evidence="11">
    <location>
        <begin position="1136"/>
        <end position="1160"/>
    </location>
</feature>